<sequence>MSGWGGEARCVRRRRNPFLFRCLLAAAPAEFFLFFRSFLLFSFRFLARTARALKPASMGDASETTSAPDTPSTTLICREDGTKLFSADADDGDGAELSVLAGDKHLLVMERNDEYIAFMLSRERGAGSDSGEPEEEVEDWMKDARAECVGWIVKL</sequence>
<keyword evidence="1" id="KW-0472">Membrane</keyword>
<keyword evidence="1" id="KW-1133">Transmembrane helix</keyword>
<dbReference type="Proteomes" id="UP000729402">
    <property type="component" value="Unassembled WGS sequence"/>
</dbReference>
<keyword evidence="1" id="KW-0812">Transmembrane</keyword>
<evidence type="ECO:0000313" key="3">
    <source>
        <dbReference type="Proteomes" id="UP000729402"/>
    </source>
</evidence>
<protein>
    <submittedName>
        <fullName evidence="2">Uncharacterized protein</fullName>
    </submittedName>
</protein>
<reference evidence="2" key="1">
    <citation type="journal article" date="2021" name="bioRxiv">
        <title>Whole Genome Assembly and Annotation of Northern Wild Rice, Zizania palustris L., Supports a Whole Genome Duplication in the Zizania Genus.</title>
        <authorList>
            <person name="Haas M."/>
            <person name="Kono T."/>
            <person name="Macchietto M."/>
            <person name="Millas R."/>
            <person name="McGilp L."/>
            <person name="Shao M."/>
            <person name="Duquette J."/>
            <person name="Hirsch C.N."/>
            <person name="Kimball J."/>
        </authorList>
    </citation>
    <scope>NUCLEOTIDE SEQUENCE</scope>
    <source>
        <tissue evidence="2">Fresh leaf tissue</tissue>
    </source>
</reference>
<evidence type="ECO:0000256" key="1">
    <source>
        <dbReference type="SAM" id="Phobius"/>
    </source>
</evidence>
<organism evidence="2 3">
    <name type="scientific">Zizania palustris</name>
    <name type="common">Northern wild rice</name>
    <dbReference type="NCBI Taxonomy" id="103762"/>
    <lineage>
        <taxon>Eukaryota</taxon>
        <taxon>Viridiplantae</taxon>
        <taxon>Streptophyta</taxon>
        <taxon>Embryophyta</taxon>
        <taxon>Tracheophyta</taxon>
        <taxon>Spermatophyta</taxon>
        <taxon>Magnoliopsida</taxon>
        <taxon>Liliopsida</taxon>
        <taxon>Poales</taxon>
        <taxon>Poaceae</taxon>
        <taxon>BOP clade</taxon>
        <taxon>Oryzoideae</taxon>
        <taxon>Oryzeae</taxon>
        <taxon>Zizaniinae</taxon>
        <taxon>Zizania</taxon>
    </lineage>
</organism>
<feature type="transmembrane region" description="Helical" evidence="1">
    <location>
        <begin position="18"/>
        <end position="41"/>
    </location>
</feature>
<evidence type="ECO:0000313" key="2">
    <source>
        <dbReference type="EMBL" id="KAG8095912.1"/>
    </source>
</evidence>
<name>A0A8J5WVW6_ZIZPA</name>
<gene>
    <name evidence="2" type="ORF">GUJ93_ZPchr0013g34274</name>
</gene>
<reference evidence="2" key="2">
    <citation type="submission" date="2021-02" db="EMBL/GenBank/DDBJ databases">
        <authorList>
            <person name="Kimball J.A."/>
            <person name="Haas M.W."/>
            <person name="Macchietto M."/>
            <person name="Kono T."/>
            <person name="Duquette J."/>
            <person name="Shao M."/>
        </authorList>
    </citation>
    <scope>NUCLEOTIDE SEQUENCE</scope>
    <source>
        <tissue evidence="2">Fresh leaf tissue</tissue>
    </source>
</reference>
<comment type="caution">
    <text evidence="2">The sequence shown here is derived from an EMBL/GenBank/DDBJ whole genome shotgun (WGS) entry which is preliminary data.</text>
</comment>
<keyword evidence="3" id="KW-1185">Reference proteome</keyword>
<dbReference type="OrthoDB" id="306099at2759"/>
<accession>A0A8J5WVW6</accession>
<dbReference type="EMBL" id="JAAALK010000079">
    <property type="protein sequence ID" value="KAG8095912.1"/>
    <property type="molecule type" value="Genomic_DNA"/>
</dbReference>
<dbReference type="AlphaFoldDB" id="A0A8J5WVW6"/>
<proteinExistence type="predicted"/>